<dbReference type="AlphaFoldDB" id="A0A657PTS0"/>
<dbReference type="InterPro" id="IPR001173">
    <property type="entry name" value="Glyco_trans_2-like"/>
</dbReference>
<dbReference type="EMBL" id="PQCO01000114">
    <property type="protein sequence ID" value="PUE04699.1"/>
    <property type="molecule type" value="Genomic_DNA"/>
</dbReference>
<protein>
    <submittedName>
        <fullName evidence="7">Glycosyl transferase</fullName>
    </submittedName>
</protein>
<evidence type="ECO:0000256" key="3">
    <source>
        <dbReference type="ARBA" id="ARBA00022676"/>
    </source>
</evidence>
<organism evidence="7 8">
    <name type="scientific">Candidatus Sedimenticola endophacoides</name>
    <dbReference type="NCBI Taxonomy" id="2548426"/>
    <lineage>
        <taxon>Bacteria</taxon>
        <taxon>Pseudomonadati</taxon>
        <taxon>Pseudomonadota</taxon>
        <taxon>Gammaproteobacteria</taxon>
        <taxon>Chromatiales</taxon>
        <taxon>Sedimenticolaceae</taxon>
        <taxon>Sedimenticola</taxon>
    </lineage>
</organism>
<evidence type="ECO:0000256" key="1">
    <source>
        <dbReference type="ARBA" id="ARBA00004236"/>
    </source>
</evidence>
<keyword evidence="2" id="KW-1003">Cell membrane</keyword>
<dbReference type="Proteomes" id="UP000250928">
    <property type="component" value="Unassembled WGS sequence"/>
</dbReference>
<dbReference type="InterPro" id="IPR026461">
    <property type="entry name" value="Trfase_2_rSAM/seldom_assoc"/>
</dbReference>
<dbReference type="CDD" id="cd02522">
    <property type="entry name" value="GT_2_like_a"/>
    <property type="match status" value="1"/>
</dbReference>
<proteinExistence type="predicted"/>
<dbReference type="PANTHER" id="PTHR43646:SF2">
    <property type="entry name" value="GLYCOSYLTRANSFERASE 2-LIKE DOMAIN-CONTAINING PROTEIN"/>
    <property type="match status" value="1"/>
</dbReference>
<dbReference type="Gene3D" id="3.90.550.10">
    <property type="entry name" value="Spore Coat Polysaccharide Biosynthesis Protein SpsA, Chain A"/>
    <property type="match status" value="1"/>
</dbReference>
<gene>
    <name evidence="7" type="ORF">C3L24_02735</name>
</gene>
<evidence type="ECO:0000313" key="7">
    <source>
        <dbReference type="EMBL" id="PUE04699.1"/>
    </source>
</evidence>
<name>A0A657PTS0_9GAMM</name>
<dbReference type="PANTHER" id="PTHR43646">
    <property type="entry name" value="GLYCOSYLTRANSFERASE"/>
    <property type="match status" value="1"/>
</dbReference>
<sequence length="238" mass="26335">MGGEGDRISVVIPCLDEGAVIEGLLRSLQPMRDLGHELILVDGGSRDGSAERAGPWVDQLLKSPPGRARQMNAGVRAAQGDIFWFLHADSTLCCDPLESILDALTAEERCWGRFDVRLSGNSPLLRLVSLMMNWRSCLSGIATGDQGIFVRRHAFFSAGGFPDIPLMEDVAISRNLKRLARPCCLRQRLGTSGRRWERDGVVRTVLHMWRLRLAYAMGADPSSLARRYRQCSSPAQDS</sequence>
<evidence type="ECO:0000259" key="6">
    <source>
        <dbReference type="Pfam" id="PF00535"/>
    </source>
</evidence>
<keyword evidence="3" id="KW-0328">Glycosyltransferase</keyword>
<evidence type="ECO:0000256" key="2">
    <source>
        <dbReference type="ARBA" id="ARBA00022475"/>
    </source>
</evidence>
<comment type="subcellular location">
    <subcellularLocation>
        <location evidence="1">Cell membrane</location>
    </subcellularLocation>
</comment>
<evidence type="ECO:0000256" key="4">
    <source>
        <dbReference type="ARBA" id="ARBA00022679"/>
    </source>
</evidence>
<dbReference type="InterPro" id="IPR029044">
    <property type="entry name" value="Nucleotide-diphossugar_trans"/>
</dbReference>
<keyword evidence="5" id="KW-0472">Membrane</keyword>
<evidence type="ECO:0000313" key="8">
    <source>
        <dbReference type="Proteomes" id="UP000250928"/>
    </source>
</evidence>
<dbReference type="SUPFAM" id="SSF53448">
    <property type="entry name" value="Nucleotide-diphospho-sugar transferases"/>
    <property type="match status" value="1"/>
</dbReference>
<feature type="domain" description="Glycosyltransferase 2-like" evidence="6">
    <location>
        <begin position="9"/>
        <end position="121"/>
    </location>
</feature>
<keyword evidence="4 7" id="KW-0808">Transferase</keyword>
<dbReference type="GO" id="GO:0016757">
    <property type="term" value="F:glycosyltransferase activity"/>
    <property type="evidence" value="ECO:0007669"/>
    <property type="project" value="UniProtKB-KW"/>
</dbReference>
<dbReference type="Pfam" id="PF00535">
    <property type="entry name" value="Glycos_transf_2"/>
    <property type="match status" value="1"/>
</dbReference>
<accession>A0A657PTS0</accession>
<reference evidence="7 8" key="1">
    <citation type="submission" date="2018-01" db="EMBL/GenBank/DDBJ databases">
        <title>Novel co-symbiosis in the lucinid bivalve Phacoides pectinatus.</title>
        <authorList>
            <person name="Lim S.J."/>
            <person name="Davis B.G."/>
            <person name="Gill D.E."/>
            <person name="Engel A.S."/>
            <person name="Anderson L.C."/>
            <person name="Campbell B.J."/>
        </authorList>
    </citation>
    <scope>NUCLEOTIDE SEQUENCE [LARGE SCALE GENOMIC DNA]</scope>
    <source>
        <strain evidence="7">N3_P5</strain>
    </source>
</reference>
<evidence type="ECO:0000256" key="5">
    <source>
        <dbReference type="ARBA" id="ARBA00023136"/>
    </source>
</evidence>
<dbReference type="NCBIfam" id="TIGR04283">
    <property type="entry name" value="glyco_like_mftF"/>
    <property type="match status" value="1"/>
</dbReference>
<dbReference type="GO" id="GO:0005886">
    <property type="term" value="C:plasma membrane"/>
    <property type="evidence" value="ECO:0007669"/>
    <property type="project" value="UniProtKB-SubCell"/>
</dbReference>
<comment type="caution">
    <text evidence="7">The sequence shown here is derived from an EMBL/GenBank/DDBJ whole genome shotgun (WGS) entry which is preliminary data.</text>
</comment>